<protein>
    <submittedName>
        <fullName evidence="1">Membrane domain protein</fullName>
    </submittedName>
</protein>
<sequence>MGLENQAFSDQVNLDNIQYNRNSHWERSQKPDPGEEESLYNEKNYYYTFVHNILYDEEHSPLNLIHHFERKEPKLSNHIYYYIKKKGRNNPYKLIVDAMNINLYATGVGFLSFYLKNEDCTQNSPEDILAINQYGRRIMPPFFNDTRLRNEISEYIRIEGLNQTVYFEDFKSYTPYDSWQPSSSIKKLICELVTNLSIDPIIDDRMFVATWYKNNQLSQQFTNNAKAYFDSQDPFSDYWYRFLFIDGSNATCQNEKMKKELLEEHTYYRWQQWSSLYGISKYSLV</sequence>
<accession>A0A015SVJ0</accession>
<name>A0A015SVJ0_BACFG</name>
<feature type="non-terminal residue" evidence="1">
    <location>
        <position position="285"/>
    </location>
</feature>
<dbReference type="EMBL" id="JGCY01000215">
    <property type="protein sequence ID" value="EXY76169.1"/>
    <property type="molecule type" value="Genomic_DNA"/>
</dbReference>
<dbReference type="Proteomes" id="UP000020529">
    <property type="component" value="Unassembled WGS sequence"/>
</dbReference>
<evidence type="ECO:0000313" key="2">
    <source>
        <dbReference type="Proteomes" id="UP000020529"/>
    </source>
</evidence>
<dbReference type="AlphaFoldDB" id="A0A015SVJ0"/>
<evidence type="ECO:0000313" key="1">
    <source>
        <dbReference type="EMBL" id="EXY76169.1"/>
    </source>
</evidence>
<proteinExistence type="predicted"/>
<reference evidence="1 2" key="1">
    <citation type="submission" date="2014-02" db="EMBL/GenBank/DDBJ databases">
        <authorList>
            <person name="Sears C."/>
            <person name="Carroll K."/>
            <person name="Sack B.R."/>
            <person name="Qadri F."/>
            <person name="Myers L.L."/>
            <person name="Chung G.-T."/>
            <person name="Escheverria P."/>
            <person name="Fraser C.M."/>
            <person name="Sadzewicz L."/>
            <person name="Shefchek K.A."/>
            <person name="Tallon L."/>
            <person name="Das S.P."/>
            <person name="Daugherty S."/>
            <person name="Mongodin E.F."/>
        </authorList>
    </citation>
    <scope>NUCLEOTIDE SEQUENCE [LARGE SCALE GENOMIC DNA]</scope>
    <source>
        <strain evidence="2">3988T(B)14</strain>
    </source>
</reference>
<comment type="caution">
    <text evidence="1">The sequence shown here is derived from an EMBL/GenBank/DDBJ whole genome shotgun (WGS) entry which is preliminary data.</text>
</comment>
<gene>
    <name evidence="1" type="ORF">M124_4958</name>
</gene>
<organism evidence="1 2">
    <name type="scientific">Bacteroides fragilis str. 3988T(B)14</name>
    <dbReference type="NCBI Taxonomy" id="1339315"/>
    <lineage>
        <taxon>Bacteria</taxon>
        <taxon>Pseudomonadati</taxon>
        <taxon>Bacteroidota</taxon>
        <taxon>Bacteroidia</taxon>
        <taxon>Bacteroidales</taxon>
        <taxon>Bacteroidaceae</taxon>
        <taxon>Bacteroides</taxon>
    </lineage>
</organism>